<accession>A0ABP3U1A8</accession>
<dbReference type="Gene3D" id="1.10.10.60">
    <property type="entry name" value="Homeodomain-like"/>
    <property type="match status" value="1"/>
</dbReference>
<dbReference type="PANTHER" id="PTHR43280:SF2">
    <property type="entry name" value="HTH-TYPE TRANSCRIPTIONAL REGULATOR EXSA"/>
    <property type="match status" value="1"/>
</dbReference>
<dbReference type="PANTHER" id="PTHR43280">
    <property type="entry name" value="ARAC-FAMILY TRANSCRIPTIONAL REGULATOR"/>
    <property type="match status" value="1"/>
</dbReference>
<gene>
    <name evidence="5" type="ORF">GCM10008905_13970</name>
</gene>
<dbReference type="Pfam" id="PF12833">
    <property type="entry name" value="HTH_18"/>
    <property type="match status" value="1"/>
</dbReference>
<dbReference type="SUPFAM" id="SSF46689">
    <property type="entry name" value="Homeodomain-like"/>
    <property type="match status" value="1"/>
</dbReference>
<keyword evidence="3" id="KW-0804">Transcription</keyword>
<keyword evidence="2" id="KW-0238">DNA-binding</keyword>
<comment type="caution">
    <text evidence="5">The sequence shown here is derived from an EMBL/GenBank/DDBJ whole genome shotgun (WGS) entry which is preliminary data.</text>
</comment>
<evidence type="ECO:0000313" key="6">
    <source>
        <dbReference type="Proteomes" id="UP001500339"/>
    </source>
</evidence>
<evidence type="ECO:0000256" key="2">
    <source>
        <dbReference type="ARBA" id="ARBA00023125"/>
    </source>
</evidence>
<protein>
    <submittedName>
        <fullName evidence="5">Helix-turn-helix transcriptional regulator</fullName>
    </submittedName>
</protein>
<dbReference type="InterPro" id="IPR009057">
    <property type="entry name" value="Homeodomain-like_sf"/>
</dbReference>
<dbReference type="Proteomes" id="UP001500339">
    <property type="component" value="Unassembled WGS sequence"/>
</dbReference>
<evidence type="ECO:0000256" key="3">
    <source>
        <dbReference type="ARBA" id="ARBA00023163"/>
    </source>
</evidence>
<keyword evidence="1" id="KW-0805">Transcription regulation</keyword>
<dbReference type="EMBL" id="BAAACF010000001">
    <property type="protein sequence ID" value="GAA0722461.1"/>
    <property type="molecule type" value="Genomic_DNA"/>
</dbReference>
<dbReference type="InterPro" id="IPR018060">
    <property type="entry name" value="HTH_AraC"/>
</dbReference>
<dbReference type="SMART" id="SM00342">
    <property type="entry name" value="HTH_ARAC"/>
    <property type="match status" value="1"/>
</dbReference>
<proteinExistence type="predicted"/>
<sequence>MMNLYGAHDHVLILSDIINADFHKHSFLQISISLESSFEIEVLGKHFNCKGIAIDSNTSHRFDGHKNKLLFLLIDNTSTLAKPFKELFCGHHIYTFSNEMVDKISKFVLNNYESIIDNASYIKFLTELLRLLNVEYIYSEPVDQRVIEVIDLLKNCHASEHSVNILANQVSLSKSRLSHLFKENTGITLSGYLVLHKLQNAIYLIFNGMNITKAALTAGFDSPSHLAVTSKRLLGMSAREINKDSVFLKVSPYK</sequence>
<feature type="domain" description="HTH araC/xylS-type" evidence="4">
    <location>
        <begin position="147"/>
        <end position="244"/>
    </location>
</feature>
<reference evidence="6" key="1">
    <citation type="journal article" date="2019" name="Int. J. Syst. Evol. Microbiol.">
        <title>The Global Catalogue of Microorganisms (GCM) 10K type strain sequencing project: providing services to taxonomists for standard genome sequencing and annotation.</title>
        <authorList>
            <consortium name="The Broad Institute Genomics Platform"/>
            <consortium name="The Broad Institute Genome Sequencing Center for Infectious Disease"/>
            <person name="Wu L."/>
            <person name="Ma J."/>
        </authorList>
    </citation>
    <scope>NUCLEOTIDE SEQUENCE [LARGE SCALE GENOMIC DNA]</scope>
    <source>
        <strain evidence="6">JCM 1405</strain>
    </source>
</reference>
<evidence type="ECO:0000259" key="4">
    <source>
        <dbReference type="PROSITE" id="PS01124"/>
    </source>
</evidence>
<dbReference type="PROSITE" id="PS01124">
    <property type="entry name" value="HTH_ARAC_FAMILY_2"/>
    <property type="match status" value="1"/>
</dbReference>
<dbReference type="RefSeq" id="WP_343768175.1">
    <property type="nucleotide sequence ID" value="NZ_BAAACF010000001.1"/>
</dbReference>
<name>A0ABP3U1A8_9CLOT</name>
<evidence type="ECO:0000256" key="1">
    <source>
        <dbReference type="ARBA" id="ARBA00023015"/>
    </source>
</evidence>
<evidence type="ECO:0000313" key="5">
    <source>
        <dbReference type="EMBL" id="GAA0722461.1"/>
    </source>
</evidence>
<keyword evidence="6" id="KW-1185">Reference proteome</keyword>
<organism evidence="5 6">
    <name type="scientific">Clostridium malenominatum</name>
    <dbReference type="NCBI Taxonomy" id="1539"/>
    <lineage>
        <taxon>Bacteria</taxon>
        <taxon>Bacillati</taxon>
        <taxon>Bacillota</taxon>
        <taxon>Clostridia</taxon>
        <taxon>Eubacteriales</taxon>
        <taxon>Clostridiaceae</taxon>
        <taxon>Clostridium</taxon>
    </lineage>
</organism>